<sequence>MSMISTFFFFIIIFFFFFFSSLNANSNSYCNPTNKWDPQTLHHDKITVLINGFSSSRIPLLQSLAATYSLSPLVSSILILWSNPSTPPRVLLQFANNLTSISTSSTPVTLHRNPTASLNSRFLPHRHITTDAVLICDDDVELDHDSFSFAYRVWSTNRNRIVGVFSRSHDLDMNRKEWIYTVQPDRFSIVLTKFMIINTKYLYKYTCEGGTKMVQMRKIVDSVMNCEDILMNFVVADEINLGPLMIGVNRVRDYGDSRNENKDSVSGVGLSSRKGEHRKIRGWCIREFHRVLGRMPLRYSYGKFVHSIGEQGLCRKGGKLVFCDQ</sequence>
<evidence type="ECO:0000313" key="6">
    <source>
        <dbReference type="EMBL" id="KAE9588966.1"/>
    </source>
</evidence>
<dbReference type="FunFam" id="3.90.550.10:FF:000221">
    <property type="entry name" value="Glycosyltransferase family protein 47"/>
    <property type="match status" value="1"/>
</dbReference>
<proteinExistence type="inferred from homology"/>
<dbReference type="EMBL" id="WOCE01000022">
    <property type="protein sequence ID" value="KAE9588966.1"/>
    <property type="molecule type" value="Genomic_DNA"/>
</dbReference>
<protein>
    <submittedName>
        <fullName evidence="6">Putative glucuronosyl-galactosyl-proteoglycan 4-alpha-N-acetylglucosaminyltransferase</fullName>
    </submittedName>
</protein>
<evidence type="ECO:0000256" key="1">
    <source>
        <dbReference type="ARBA" id="ARBA00008700"/>
    </source>
</evidence>
<comment type="caution">
    <text evidence="6">The sequence shown here is derived from an EMBL/GenBank/DDBJ whole genome shotgun (WGS) entry which is preliminary data.</text>
</comment>
<organism evidence="6 7">
    <name type="scientific">Lupinus albus</name>
    <name type="common">White lupine</name>
    <name type="synonym">Lupinus termis</name>
    <dbReference type="NCBI Taxonomy" id="3870"/>
    <lineage>
        <taxon>Eukaryota</taxon>
        <taxon>Viridiplantae</taxon>
        <taxon>Streptophyta</taxon>
        <taxon>Embryophyta</taxon>
        <taxon>Tracheophyta</taxon>
        <taxon>Spermatophyta</taxon>
        <taxon>Magnoliopsida</taxon>
        <taxon>eudicotyledons</taxon>
        <taxon>Gunneridae</taxon>
        <taxon>Pentapetalae</taxon>
        <taxon>rosids</taxon>
        <taxon>fabids</taxon>
        <taxon>Fabales</taxon>
        <taxon>Fabaceae</taxon>
        <taxon>Papilionoideae</taxon>
        <taxon>50 kb inversion clade</taxon>
        <taxon>genistoids sensu lato</taxon>
        <taxon>core genistoids</taxon>
        <taxon>Genisteae</taxon>
        <taxon>Lupinus</taxon>
    </lineage>
</organism>
<keyword evidence="3" id="KW-1015">Disulfide bond</keyword>
<keyword evidence="2 6" id="KW-0808">Transferase</keyword>
<evidence type="ECO:0000259" key="5">
    <source>
        <dbReference type="Pfam" id="PF09258"/>
    </source>
</evidence>
<dbReference type="GO" id="GO:0016757">
    <property type="term" value="F:glycosyltransferase activity"/>
    <property type="evidence" value="ECO:0007669"/>
    <property type="project" value="UniProtKB-KW"/>
</dbReference>
<evidence type="ECO:0000313" key="7">
    <source>
        <dbReference type="Proteomes" id="UP000447434"/>
    </source>
</evidence>
<feature type="signal peptide" evidence="4">
    <location>
        <begin position="1"/>
        <end position="24"/>
    </location>
</feature>
<dbReference type="InterPro" id="IPR053318">
    <property type="entry name" value="GT64"/>
</dbReference>
<accession>A0A6A4N391</accession>
<dbReference type="OrthoDB" id="5954868at2759"/>
<keyword evidence="4" id="KW-0732">Signal</keyword>
<dbReference type="InterPro" id="IPR029044">
    <property type="entry name" value="Nucleotide-diphossugar_trans"/>
</dbReference>
<dbReference type="InterPro" id="IPR015338">
    <property type="entry name" value="GT64_dom"/>
</dbReference>
<evidence type="ECO:0000256" key="3">
    <source>
        <dbReference type="ARBA" id="ARBA00023157"/>
    </source>
</evidence>
<dbReference type="Pfam" id="PF09258">
    <property type="entry name" value="Glyco_transf_64"/>
    <property type="match status" value="1"/>
</dbReference>
<evidence type="ECO:0000256" key="2">
    <source>
        <dbReference type="ARBA" id="ARBA00022679"/>
    </source>
</evidence>
<gene>
    <name evidence="6" type="ORF">Lalb_Chr22g0361141</name>
</gene>
<dbReference type="Proteomes" id="UP000447434">
    <property type="component" value="Chromosome 22"/>
</dbReference>
<dbReference type="Gene3D" id="3.90.550.10">
    <property type="entry name" value="Spore Coat Polysaccharide Biosynthesis Protein SpsA, Chain A"/>
    <property type="match status" value="1"/>
</dbReference>
<keyword evidence="6" id="KW-0328">Glycosyltransferase</keyword>
<keyword evidence="7" id="KW-1185">Reference proteome</keyword>
<name>A0A6A4N391_LUPAL</name>
<feature type="chain" id="PRO_5025345170" evidence="4">
    <location>
        <begin position="25"/>
        <end position="325"/>
    </location>
</feature>
<feature type="domain" description="Glycosyl transferase 64" evidence="5">
    <location>
        <begin position="46"/>
        <end position="304"/>
    </location>
</feature>
<dbReference type="PANTHER" id="PTHR48409">
    <property type="entry name" value="GLYCOSYLTRANSFERASE FAMILY PROTEIN 64 C3"/>
    <property type="match status" value="1"/>
</dbReference>
<dbReference type="GO" id="GO:0016020">
    <property type="term" value="C:membrane"/>
    <property type="evidence" value="ECO:0007669"/>
    <property type="project" value="InterPro"/>
</dbReference>
<comment type="similarity">
    <text evidence="1">Belongs to the glycosyltransferase 64 family.</text>
</comment>
<dbReference type="AlphaFoldDB" id="A0A6A4N391"/>
<evidence type="ECO:0000256" key="4">
    <source>
        <dbReference type="SAM" id="SignalP"/>
    </source>
</evidence>
<dbReference type="PANTHER" id="PTHR48409:SF1">
    <property type="entry name" value="GLYCOSYLTRANSFERASE FAMILY PROTEIN 64 C3"/>
    <property type="match status" value="1"/>
</dbReference>
<dbReference type="SUPFAM" id="SSF53448">
    <property type="entry name" value="Nucleotide-diphospho-sugar transferases"/>
    <property type="match status" value="1"/>
</dbReference>
<reference evidence="7" key="1">
    <citation type="journal article" date="2020" name="Nat. Commun.">
        <title>Genome sequence of the cluster root forming white lupin.</title>
        <authorList>
            <person name="Hufnagel B."/>
            <person name="Marques A."/>
            <person name="Soriano A."/>
            <person name="Marques L."/>
            <person name="Divol F."/>
            <person name="Doumas P."/>
            <person name="Sallet E."/>
            <person name="Mancinotti D."/>
            <person name="Carrere S."/>
            <person name="Marande W."/>
            <person name="Arribat S."/>
            <person name="Keller J."/>
            <person name="Huneau C."/>
            <person name="Blein T."/>
            <person name="Aime D."/>
            <person name="Laguerre M."/>
            <person name="Taylor J."/>
            <person name="Schubert V."/>
            <person name="Nelson M."/>
            <person name="Geu-Flores F."/>
            <person name="Crespi M."/>
            <person name="Gallardo-Guerrero K."/>
            <person name="Delaux P.-M."/>
            <person name="Salse J."/>
            <person name="Berges H."/>
            <person name="Guyot R."/>
            <person name="Gouzy J."/>
            <person name="Peret B."/>
        </authorList>
    </citation>
    <scope>NUCLEOTIDE SEQUENCE [LARGE SCALE GENOMIC DNA]</scope>
    <source>
        <strain evidence="7">cv. Amiga</strain>
    </source>
</reference>